<feature type="domain" description="Carbohydrate kinase FGGY N-terminal" evidence="4">
    <location>
        <begin position="4"/>
        <end position="281"/>
    </location>
</feature>
<feature type="domain" description="Carbohydrate kinase FGGY C-terminal" evidence="5">
    <location>
        <begin position="291"/>
        <end position="472"/>
    </location>
</feature>
<dbReference type="AlphaFoldDB" id="A0A7X1E7V8"/>
<dbReference type="InterPro" id="IPR042024">
    <property type="entry name" value="D-XK_euk"/>
</dbReference>
<evidence type="ECO:0000313" key="6">
    <source>
        <dbReference type="EMBL" id="MBC2604147.1"/>
    </source>
</evidence>
<dbReference type="Gene3D" id="3.30.420.40">
    <property type="match status" value="2"/>
</dbReference>
<accession>A0A7X1E7V8</accession>
<name>A0A7X1E7V8_9BACT</name>
<dbReference type="InterPro" id="IPR000577">
    <property type="entry name" value="Carb_kinase_FGGY"/>
</dbReference>
<dbReference type="RefSeq" id="WP_185694762.1">
    <property type="nucleotide sequence ID" value="NZ_JACHVA010000139.1"/>
</dbReference>
<evidence type="ECO:0000256" key="1">
    <source>
        <dbReference type="ARBA" id="ARBA00009156"/>
    </source>
</evidence>
<dbReference type="InterPro" id="IPR043129">
    <property type="entry name" value="ATPase_NBD"/>
</dbReference>
<proteinExistence type="inferred from homology"/>
<keyword evidence="7" id="KW-1185">Reference proteome</keyword>
<dbReference type="GO" id="GO:0005829">
    <property type="term" value="C:cytosol"/>
    <property type="evidence" value="ECO:0007669"/>
    <property type="project" value="TreeGrafter"/>
</dbReference>
<dbReference type="SUPFAM" id="SSF53067">
    <property type="entry name" value="Actin-like ATPase domain"/>
    <property type="match status" value="2"/>
</dbReference>
<dbReference type="EMBL" id="JACHVA010000139">
    <property type="protein sequence ID" value="MBC2604147.1"/>
    <property type="molecule type" value="Genomic_DNA"/>
</dbReference>
<dbReference type="CDD" id="cd07776">
    <property type="entry name" value="ASKHA_NBD_FGGY_SpXK-like"/>
    <property type="match status" value="1"/>
</dbReference>
<dbReference type="PANTHER" id="PTHR10196:SF57">
    <property type="entry name" value="XYLULOSE KINASE"/>
    <property type="match status" value="1"/>
</dbReference>
<evidence type="ECO:0000259" key="4">
    <source>
        <dbReference type="Pfam" id="PF00370"/>
    </source>
</evidence>
<sequence length="522" mass="55980">MNSWLGFDASTQSLSALLVDDSGNILSEEEVNFGRDLPQYNAPQGFIEGNSEGEFHADPLMWLDALDLCLQRMSEGGADFSSVVGISGAGQQHGTVYLNEDWEKHLSRLSSDKNLAKQIGPCISRATSPIWMDVSTGQECEEIAEKLGGAMEVCRRSGSVPIERFSGPQIRRFAKIDPDAYARTTRIHLVSSFLASVLAGKDAPIDHGDGSGMNLLNLETLTWDEELLEATAPELANKLPDPVLAETVVGPLAPYFQQKYGIPGSAQVVAFTGDNPSSLVGMGAAQPGKVVISLGTSDTFFAAMPEVKTDPNGYGHVFGNPLGGFMSLVCFRNGSLAREKVKEQLGVEWTAFDCEGLQNTPIGNDGDGMIPFFGPEINPRVDFHEPLLFGSEEFQKDPDPNKLVRACLEGQFINMRLQTEWIGAKPEVILLTGGASSNDGIAQTIADVMGIPVDRLATSGSVATGAVLRAARPLGGNFSAIQEHLCSPVDGSRRYPAEGTLPAYQRLAQSFSQALAGKSPRR</sequence>
<reference evidence="6 7" key="1">
    <citation type="submission" date="2020-07" db="EMBL/GenBank/DDBJ databases">
        <authorList>
            <person name="Feng X."/>
        </authorList>
    </citation>
    <scope>NUCLEOTIDE SEQUENCE [LARGE SCALE GENOMIC DNA]</scope>
    <source>
        <strain evidence="6 7">JCM14086</strain>
    </source>
</reference>
<keyword evidence="3 6" id="KW-0418">Kinase</keyword>
<organism evidence="6 7">
    <name type="scientific">Puniceicoccus vermicola</name>
    <dbReference type="NCBI Taxonomy" id="388746"/>
    <lineage>
        <taxon>Bacteria</taxon>
        <taxon>Pseudomonadati</taxon>
        <taxon>Verrucomicrobiota</taxon>
        <taxon>Opitutia</taxon>
        <taxon>Puniceicoccales</taxon>
        <taxon>Puniceicoccaceae</taxon>
        <taxon>Puniceicoccus</taxon>
    </lineage>
</organism>
<dbReference type="Pfam" id="PF02782">
    <property type="entry name" value="FGGY_C"/>
    <property type="match status" value="1"/>
</dbReference>
<dbReference type="GO" id="GO:0042732">
    <property type="term" value="P:D-xylose metabolic process"/>
    <property type="evidence" value="ECO:0007669"/>
    <property type="project" value="InterPro"/>
</dbReference>
<dbReference type="GO" id="GO:0005997">
    <property type="term" value="P:xylulose metabolic process"/>
    <property type="evidence" value="ECO:0007669"/>
    <property type="project" value="TreeGrafter"/>
</dbReference>
<evidence type="ECO:0000259" key="5">
    <source>
        <dbReference type="Pfam" id="PF02782"/>
    </source>
</evidence>
<dbReference type="PANTHER" id="PTHR10196">
    <property type="entry name" value="SUGAR KINASE"/>
    <property type="match status" value="1"/>
</dbReference>
<dbReference type="GO" id="GO:0004856">
    <property type="term" value="F:D-xylulokinase activity"/>
    <property type="evidence" value="ECO:0007669"/>
    <property type="project" value="InterPro"/>
</dbReference>
<comment type="similarity">
    <text evidence="1">Belongs to the FGGY kinase family.</text>
</comment>
<gene>
    <name evidence="6" type="ORF">H5P30_20380</name>
</gene>
<dbReference type="Proteomes" id="UP000525652">
    <property type="component" value="Unassembled WGS sequence"/>
</dbReference>
<evidence type="ECO:0000313" key="7">
    <source>
        <dbReference type="Proteomes" id="UP000525652"/>
    </source>
</evidence>
<dbReference type="InterPro" id="IPR018484">
    <property type="entry name" value="FGGY_N"/>
</dbReference>
<comment type="caution">
    <text evidence="6">The sequence shown here is derived from an EMBL/GenBank/DDBJ whole genome shotgun (WGS) entry which is preliminary data.</text>
</comment>
<keyword evidence="2" id="KW-0808">Transferase</keyword>
<evidence type="ECO:0000256" key="3">
    <source>
        <dbReference type="ARBA" id="ARBA00022777"/>
    </source>
</evidence>
<dbReference type="PIRSF" id="PIRSF000538">
    <property type="entry name" value="GlpK"/>
    <property type="match status" value="1"/>
</dbReference>
<protein>
    <submittedName>
        <fullName evidence="6">Carbohydrate kinase</fullName>
    </submittedName>
</protein>
<dbReference type="Pfam" id="PF00370">
    <property type="entry name" value="FGGY_N"/>
    <property type="match status" value="1"/>
</dbReference>
<dbReference type="InterPro" id="IPR018485">
    <property type="entry name" value="FGGY_C"/>
</dbReference>
<evidence type="ECO:0000256" key="2">
    <source>
        <dbReference type="ARBA" id="ARBA00022679"/>
    </source>
</evidence>